<feature type="signal peptide" evidence="2">
    <location>
        <begin position="1"/>
        <end position="23"/>
    </location>
</feature>
<evidence type="ECO:0000313" key="4">
    <source>
        <dbReference type="Proteomes" id="UP000494165"/>
    </source>
</evidence>
<evidence type="ECO:0000256" key="1">
    <source>
        <dbReference type="SAM" id="MobiDB-lite"/>
    </source>
</evidence>
<keyword evidence="4" id="KW-1185">Reference proteome</keyword>
<organism evidence="3 4">
    <name type="scientific">Cloeon dipterum</name>
    <dbReference type="NCBI Taxonomy" id="197152"/>
    <lineage>
        <taxon>Eukaryota</taxon>
        <taxon>Metazoa</taxon>
        <taxon>Ecdysozoa</taxon>
        <taxon>Arthropoda</taxon>
        <taxon>Hexapoda</taxon>
        <taxon>Insecta</taxon>
        <taxon>Pterygota</taxon>
        <taxon>Palaeoptera</taxon>
        <taxon>Ephemeroptera</taxon>
        <taxon>Pisciforma</taxon>
        <taxon>Baetidae</taxon>
        <taxon>Cloeon</taxon>
    </lineage>
</organism>
<feature type="region of interest" description="Disordered" evidence="1">
    <location>
        <begin position="115"/>
        <end position="144"/>
    </location>
</feature>
<dbReference type="EMBL" id="CADEPI010000054">
    <property type="protein sequence ID" value="CAB3370729.1"/>
    <property type="molecule type" value="Genomic_DNA"/>
</dbReference>
<feature type="compositionally biased region" description="Low complexity" evidence="1">
    <location>
        <begin position="128"/>
        <end position="144"/>
    </location>
</feature>
<keyword evidence="2" id="KW-0732">Signal</keyword>
<comment type="caution">
    <text evidence="3">The sequence shown here is derived from an EMBL/GenBank/DDBJ whole genome shotgun (WGS) entry which is preliminary data.</text>
</comment>
<reference evidence="3 4" key="1">
    <citation type="submission" date="2020-04" db="EMBL/GenBank/DDBJ databases">
        <authorList>
            <person name="Alioto T."/>
            <person name="Alioto T."/>
            <person name="Gomez Garrido J."/>
        </authorList>
    </citation>
    <scope>NUCLEOTIDE SEQUENCE [LARGE SCALE GENOMIC DNA]</scope>
</reference>
<feature type="chain" id="PRO_5035797605" evidence="2">
    <location>
        <begin position="24"/>
        <end position="302"/>
    </location>
</feature>
<evidence type="ECO:0000256" key="2">
    <source>
        <dbReference type="SAM" id="SignalP"/>
    </source>
</evidence>
<feature type="region of interest" description="Disordered" evidence="1">
    <location>
        <begin position="271"/>
        <end position="302"/>
    </location>
</feature>
<dbReference type="AlphaFoldDB" id="A0A8S1CK89"/>
<name>A0A8S1CK89_9INSE</name>
<protein>
    <submittedName>
        <fullName evidence="3">Uncharacterized protein</fullName>
    </submittedName>
</protein>
<dbReference type="Proteomes" id="UP000494165">
    <property type="component" value="Unassembled WGS sequence"/>
</dbReference>
<evidence type="ECO:0000313" key="3">
    <source>
        <dbReference type="EMBL" id="CAB3370729.1"/>
    </source>
</evidence>
<feature type="compositionally biased region" description="Basic and acidic residues" evidence="1">
    <location>
        <begin position="271"/>
        <end position="296"/>
    </location>
</feature>
<proteinExistence type="predicted"/>
<gene>
    <name evidence="3" type="ORF">CLODIP_2_CD04472</name>
</gene>
<accession>A0A8S1CK89</accession>
<sequence length="302" mass="33722">MVGRAVRVLFALGAVLVVTLVLCNDETSLTHEKSVPREMNADSGGGRTKLNGELHEIDFTQLLKETMKSRQRSDMMGRIFSSAMKRLFYASHSRQRRSSSFQKLFAALSRRKTNPYWHEMPPQAPSVTTPSTTMTTTQVPTTTQQTKPTIVNVVMVTEVNVLDFESEHLRATDNRVMITTNAEKGEAKNFALIADDCTEKSASVRSSAASSSVMITCFLSAKEQQLLDTMAKKILCLILCTVLMTAVLAQDKAVQSELLKDVANRLVDDAEKGSERQARGFENESPMHEMDKREFEETIYDP</sequence>